<proteinExistence type="predicted"/>
<sequence>MGEEIHEELLFAKTLKTDTKVAEHRRSAEVGSEDLIKSAEEIATALNIELRLPRTASRQQHRANQPAASFSDSDNARETHIERAAGGGRWPGSGEAQPRACVVSVFRSSPSTPTSGPFAFCQIQCRRQIILFNLCSV</sequence>
<dbReference type="OrthoDB" id="6598476at2759"/>
<feature type="region of interest" description="Disordered" evidence="1">
    <location>
        <begin position="56"/>
        <end position="96"/>
    </location>
</feature>
<keyword evidence="3" id="KW-1185">Reference proteome</keyword>
<organism evidence="2 3">
    <name type="scientific">Eumeta variegata</name>
    <name type="common">Bagworm moth</name>
    <name type="synonym">Eumeta japonica</name>
    <dbReference type="NCBI Taxonomy" id="151549"/>
    <lineage>
        <taxon>Eukaryota</taxon>
        <taxon>Metazoa</taxon>
        <taxon>Ecdysozoa</taxon>
        <taxon>Arthropoda</taxon>
        <taxon>Hexapoda</taxon>
        <taxon>Insecta</taxon>
        <taxon>Pterygota</taxon>
        <taxon>Neoptera</taxon>
        <taxon>Endopterygota</taxon>
        <taxon>Lepidoptera</taxon>
        <taxon>Glossata</taxon>
        <taxon>Ditrysia</taxon>
        <taxon>Tineoidea</taxon>
        <taxon>Psychidae</taxon>
        <taxon>Oiketicinae</taxon>
        <taxon>Eumeta</taxon>
    </lineage>
</organism>
<evidence type="ECO:0000256" key="1">
    <source>
        <dbReference type="SAM" id="MobiDB-lite"/>
    </source>
</evidence>
<reference evidence="2 3" key="1">
    <citation type="journal article" date="2019" name="Commun. Biol.">
        <title>The bagworm genome reveals a unique fibroin gene that provides high tensile strength.</title>
        <authorList>
            <person name="Kono N."/>
            <person name="Nakamura H."/>
            <person name="Ohtoshi R."/>
            <person name="Tomita M."/>
            <person name="Numata K."/>
            <person name="Arakawa K."/>
        </authorList>
    </citation>
    <scope>NUCLEOTIDE SEQUENCE [LARGE SCALE GENOMIC DNA]</scope>
</reference>
<protein>
    <submittedName>
        <fullName evidence="2">Uncharacterized protein</fullName>
    </submittedName>
</protein>
<name>A0A4C1Z389_EUMVA</name>
<comment type="caution">
    <text evidence="2">The sequence shown here is derived from an EMBL/GenBank/DDBJ whole genome shotgun (WGS) entry which is preliminary data.</text>
</comment>
<evidence type="ECO:0000313" key="3">
    <source>
        <dbReference type="Proteomes" id="UP000299102"/>
    </source>
</evidence>
<accession>A0A4C1Z389</accession>
<feature type="compositionally biased region" description="Polar residues" evidence="1">
    <location>
        <begin position="56"/>
        <end position="73"/>
    </location>
</feature>
<dbReference type="EMBL" id="BGZK01001585">
    <property type="protein sequence ID" value="GBP82758.1"/>
    <property type="molecule type" value="Genomic_DNA"/>
</dbReference>
<evidence type="ECO:0000313" key="2">
    <source>
        <dbReference type="EMBL" id="GBP82758.1"/>
    </source>
</evidence>
<feature type="compositionally biased region" description="Basic and acidic residues" evidence="1">
    <location>
        <begin position="74"/>
        <end position="83"/>
    </location>
</feature>
<dbReference type="AlphaFoldDB" id="A0A4C1Z389"/>
<dbReference type="Proteomes" id="UP000299102">
    <property type="component" value="Unassembled WGS sequence"/>
</dbReference>
<gene>
    <name evidence="2" type="ORF">EVAR_94916_1</name>
</gene>